<reference evidence="2 3" key="1">
    <citation type="journal article" date="2011" name="Int. J. Syst. Evol. Microbiol.">
        <title>Zhongshania antarctica gen. nov., sp. nov. and Zhongshania guokunii sp. nov., gammaproteobacteria respectively isolated from coastal attached (fast) ice and surface seawater of the Antarctic.</title>
        <authorList>
            <person name="Li H.J."/>
            <person name="Zhang X.Y."/>
            <person name="Chen C.X."/>
            <person name="Zhang Y.J."/>
            <person name="Gao Z.M."/>
            <person name="Yu Y."/>
            <person name="Chen X.L."/>
            <person name="Chen B."/>
            <person name="Zhang Y.Z."/>
        </authorList>
    </citation>
    <scope>NUCLEOTIDE SEQUENCE [LARGE SCALE GENOMIC DNA]</scope>
    <source>
        <strain evidence="2 3">R06B22</strain>
    </source>
</reference>
<name>A0ABV3TVE1_9GAMM</name>
<sequence>MVTHTPHPQPLRLSIRTAAINSPMTIPSHIPKELTACPDCDLLLQTAQLDHHLEGRCPRCNAVLWHSAKHTDTISFAAAISGLILFYPAVTLPILKFTMVGQHGSNSLLGGIYSMWLEQERMLAVLILLCSLVAPLMHLVLTAVVCLSIRLNHFPRHFPLWLKYKCWMQSWNMLEVYAMGIIVAYVKMMHDGEVTISGGTFCVSALLLCIILCSQYFHEEQAWQHWEKNKPT</sequence>
<dbReference type="Proteomes" id="UP001557484">
    <property type="component" value="Unassembled WGS sequence"/>
</dbReference>
<dbReference type="Pfam" id="PF04403">
    <property type="entry name" value="PqiA"/>
    <property type="match status" value="1"/>
</dbReference>
<keyword evidence="1" id="KW-1133">Transmembrane helix</keyword>
<keyword evidence="3" id="KW-1185">Reference proteome</keyword>
<organism evidence="2 3">
    <name type="scientific">Zhongshania arctica</name>
    <dbReference type="NCBI Taxonomy" id="3238302"/>
    <lineage>
        <taxon>Bacteria</taxon>
        <taxon>Pseudomonadati</taxon>
        <taxon>Pseudomonadota</taxon>
        <taxon>Gammaproteobacteria</taxon>
        <taxon>Cellvibrionales</taxon>
        <taxon>Spongiibacteraceae</taxon>
        <taxon>Zhongshania</taxon>
    </lineage>
</organism>
<keyword evidence="1" id="KW-0472">Membrane</keyword>
<keyword evidence="1" id="KW-0812">Transmembrane</keyword>
<dbReference type="RefSeq" id="WP_368375265.1">
    <property type="nucleotide sequence ID" value="NZ_JBFRYB010000001.1"/>
</dbReference>
<accession>A0ABV3TVE1</accession>
<feature type="transmembrane region" description="Helical" evidence="1">
    <location>
        <begin position="170"/>
        <end position="188"/>
    </location>
</feature>
<feature type="transmembrane region" description="Helical" evidence="1">
    <location>
        <begin position="194"/>
        <end position="217"/>
    </location>
</feature>
<evidence type="ECO:0000256" key="1">
    <source>
        <dbReference type="SAM" id="Phobius"/>
    </source>
</evidence>
<feature type="transmembrane region" description="Helical" evidence="1">
    <location>
        <begin position="123"/>
        <end position="149"/>
    </location>
</feature>
<evidence type="ECO:0000313" key="2">
    <source>
        <dbReference type="EMBL" id="MEX1665157.1"/>
    </source>
</evidence>
<gene>
    <name evidence="2" type="ORF">AB4875_06630</name>
</gene>
<evidence type="ECO:0000313" key="3">
    <source>
        <dbReference type="Proteomes" id="UP001557484"/>
    </source>
</evidence>
<comment type="caution">
    <text evidence="2">The sequence shown here is derived from an EMBL/GenBank/DDBJ whole genome shotgun (WGS) entry which is preliminary data.</text>
</comment>
<proteinExistence type="predicted"/>
<dbReference type="EMBL" id="JBFRYB010000001">
    <property type="protein sequence ID" value="MEX1665157.1"/>
    <property type="molecule type" value="Genomic_DNA"/>
</dbReference>
<feature type="transmembrane region" description="Helical" evidence="1">
    <location>
        <begin position="74"/>
        <end position="95"/>
    </location>
</feature>
<dbReference type="InterPro" id="IPR007498">
    <property type="entry name" value="PqiA-like"/>
</dbReference>
<protein>
    <submittedName>
        <fullName evidence="2">Paraquat-inducible protein A</fullName>
    </submittedName>
</protein>